<accession>A0A8B6XUZ2</accession>
<evidence type="ECO:0000313" key="4">
    <source>
        <dbReference type="RefSeq" id="XP_003250536.2"/>
    </source>
</evidence>
<organism evidence="2">
    <name type="scientific">Apis mellifera</name>
    <name type="common">Honeybee</name>
    <dbReference type="NCBI Taxonomy" id="7460"/>
    <lineage>
        <taxon>Eukaryota</taxon>
        <taxon>Metazoa</taxon>
        <taxon>Ecdysozoa</taxon>
        <taxon>Arthropoda</taxon>
        <taxon>Hexapoda</taxon>
        <taxon>Insecta</taxon>
        <taxon>Pterygota</taxon>
        <taxon>Neoptera</taxon>
        <taxon>Endopterygota</taxon>
        <taxon>Hymenoptera</taxon>
        <taxon>Apocrita</taxon>
        <taxon>Aculeata</taxon>
        <taxon>Apoidea</taxon>
        <taxon>Anthophila</taxon>
        <taxon>Apidae</taxon>
        <taxon>Apis</taxon>
    </lineage>
</organism>
<sequence>MVSFCEISVIMLLTFSSINFIHSNIGNWEACGGRLERALDALHKDSSRRKGFEEEKPGTLYQQELRSVPLEMSVSRIVVKLSQGARNTGNWARVEKCIYEPNNNSLQTRVMFNDLSVSGMVSLIPRDHQSSVSAESCRMTLRLRRAGVDFLTSPIARGRGQMRIRTESSFLEPRFASIYAYGCHPTRLDKQIKRQDKWPPFYPPRDEYTILPLVLNDDYEAAEPRQLVGVSKEVDVVIPNETRQSRFVNAPVAKLGIWKKNVWLTKSPLRKRRALVKSNVVASSSDVHRFLESFKSRHEVGIRSIRIPRSTEMITPQDFVTALISKRSKINETGNCTEHRTGQTNLTDITKVFSRNLDDSKSKTNVKREKTYPIMEKEESKETRHLYIDESLDNIFPIDPENDGKNWQSKENIAREMEDVFLRGASQALTRYIEKQLHPAIKETLMISMGYTISYG</sequence>
<reference evidence="2" key="1">
    <citation type="submission" date="2021-01" db="UniProtKB">
        <authorList>
            <consortium name="EnsemblMetazoa"/>
        </authorList>
    </citation>
    <scope>IDENTIFICATION</scope>
    <source>
        <strain evidence="2">DH4</strain>
    </source>
</reference>
<dbReference type="KEGG" id="ame:100578703"/>
<feature type="chain" id="PRO_5044659331" evidence="1">
    <location>
        <begin position="24"/>
        <end position="456"/>
    </location>
</feature>
<dbReference type="RefSeq" id="XP_003250536.2">
    <property type="nucleotide sequence ID" value="XM_003250488.4"/>
</dbReference>
<accession>A0A8B6Z0G3</accession>
<protein>
    <submittedName>
        <fullName evidence="4 5">Uncharacterized protein LOC100578703</fullName>
    </submittedName>
</protein>
<reference evidence="4 5" key="2">
    <citation type="submission" date="2025-04" db="UniProtKB">
        <authorList>
            <consortium name="RefSeq"/>
        </authorList>
    </citation>
    <scope>IDENTIFICATION</scope>
    <source>
        <strain evidence="4 5">DH4</strain>
        <tissue evidence="4 5">Whole body</tissue>
    </source>
</reference>
<accession>A0A7M7GBW4</accession>
<dbReference type="EnsemblMetazoa" id="XM_003250488">
    <property type="protein sequence ID" value="XP_003250536"/>
    <property type="gene ID" value="LOC100578703"/>
</dbReference>
<dbReference type="Proteomes" id="UP000005203">
    <property type="component" value="Linkage group LG14"/>
</dbReference>
<name>A0A7M7GBW4_APIME</name>
<evidence type="ECO:0000313" key="2">
    <source>
        <dbReference type="EnsemblMetazoa" id="XP_003250536"/>
    </source>
</evidence>
<dbReference type="EnsemblMetazoa" id="XM_006564819">
    <property type="protein sequence ID" value="XP_006564882"/>
    <property type="gene ID" value="LOC100578703"/>
</dbReference>
<dbReference type="RefSeq" id="XP_006564882.2">
    <property type="nucleotide sequence ID" value="XM_006564819.3"/>
</dbReference>
<gene>
    <name evidence="4 5" type="primary">LOC100578703</name>
</gene>
<dbReference type="AlphaFoldDB" id="A0A7M7GBW4"/>
<dbReference type="OrthoDB" id="6610013at2759"/>
<proteinExistence type="predicted"/>
<keyword evidence="1" id="KW-0732">Signal</keyword>
<evidence type="ECO:0000313" key="3">
    <source>
        <dbReference type="Proteomes" id="UP000005203"/>
    </source>
</evidence>
<evidence type="ECO:0000313" key="5">
    <source>
        <dbReference type="RefSeq" id="XP_006564882.2"/>
    </source>
</evidence>
<dbReference type="GeneID" id="100578703"/>
<accession>A0A7M7GWR9</accession>
<feature type="signal peptide" evidence="1">
    <location>
        <begin position="1"/>
        <end position="23"/>
    </location>
</feature>
<evidence type="ECO:0000256" key="1">
    <source>
        <dbReference type="SAM" id="SignalP"/>
    </source>
</evidence>
<keyword evidence="3" id="KW-1185">Reference proteome</keyword>